<gene>
    <name evidence="11" type="ORF">F1188_12315</name>
</gene>
<keyword evidence="9" id="KW-0472">Membrane</keyword>
<dbReference type="CDD" id="cd03215">
    <property type="entry name" value="ABC_Carb_Monos_II"/>
    <property type="match status" value="1"/>
</dbReference>
<dbReference type="GO" id="GO:0005524">
    <property type="term" value="F:ATP binding"/>
    <property type="evidence" value="ECO:0007669"/>
    <property type="project" value="UniProtKB-KW"/>
</dbReference>
<dbReference type="InterPro" id="IPR050107">
    <property type="entry name" value="ABC_carbohydrate_import_ATPase"/>
</dbReference>
<dbReference type="PANTHER" id="PTHR43790:SF3">
    <property type="entry name" value="D-ALLOSE IMPORT ATP-BINDING PROTEIN ALSA-RELATED"/>
    <property type="match status" value="1"/>
</dbReference>
<dbReference type="InterPro" id="IPR003593">
    <property type="entry name" value="AAA+_ATPase"/>
</dbReference>
<keyword evidence="12" id="KW-1185">Reference proteome</keyword>
<dbReference type="PROSITE" id="PS50893">
    <property type="entry name" value="ABC_TRANSPORTER_2"/>
    <property type="match status" value="2"/>
</dbReference>
<dbReference type="RefSeq" id="WP_150062716.1">
    <property type="nucleotide sequence ID" value="NZ_JACHII010000008.1"/>
</dbReference>
<evidence type="ECO:0000313" key="11">
    <source>
        <dbReference type="EMBL" id="KAA5605336.1"/>
    </source>
</evidence>
<accession>A0A5M6IAN4</accession>
<reference evidence="11 12" key="1">
    <citation type="submission" date="2019-09" db="EMBL/GenBank/DDBJ databases">
        <title>Genome sequence of Roseospira marina, one of the more divergent members of the non-sulfur purple photosynthetic bacterial family, the Rhodospirillaceae.</title>
        <authorList>
            <person name="Meyer T."/>
            <person name="Kyndt J."/>
        </authorList>
    </citation>
    <scope>NUCLEOTIDE SEQUENCE [LARGE SCALE GENOMIC DNA]</scope>
    <source>
        <strain evidence="11 12">DSM 15113</strain>
    </source>
</reference>
<dbReference type="SMART" id="SM00382">
    <property type="entry name" value="AAA"/>
    <property type="match status" value="2"/>
</dbReference>
<keyword evidence="8" id="KW-1278">Translocase</keyword>
<dbReference type="FunFam" id="3.40.50.300:FF:000127">
    <property type="entry name" value="Ribose import ATP-binding protein RbsA"/>
    <property type="match status" value="1"/>
</dbReference>
<dbReference type="GO" id="GO:0005886">
    <property type="term" value="C:plasma membrane"/>
    <property type="evidence" value="ECO:0007669"/>
    <property type="project" value="UniProtKB-SubCell"/>
</dbReference>
<feature type="domain" description="ABC transporter" evidence="10">
    <location>
        <begin position="17"/>
        <end position="254"/>
    </location>
</feature>
<name>A0A5M6IAN4_9PROT</name>
<dbReference type="AlphaFoldDB" id="A0A5M6IAN4"/>
<dbReference type="Pfam" id="PF00005">
    <property type="entry name" value="ABC_tran"/>
    <property type="match status" value="2"/>
</dbReference>
<evidence type="ECO:0000256" key="3">
    <source>
        <dbReference type="ARBA" id="ARBA00022475"/>
    </source>
</evidence>
<evidence type="ECO:0000256" key="5">
    <source>
        <dbReference type="ARBA" id="ARBA00022737"/>
    </source>
</evidence>
<evidence type="ECO:0000256" key="7">
    <source>
        <dbReference type="ARBA" id="ARBA00022840"/>
    </source>
</evidence>
<dbReference type="InterPro" id="IPR003439">
    <property type="entry name" value="ABC_transporter-like_ATP-bd"/>
</dbReference>
<feature type="domain" description="ABC transporter" evidence="10">
    <location>
        <begin position="268"/>
        <end position="509"/>
    </location>
</feature>
<organism evidence="11 12">
    <name type="scientific">Roseospira marina</name>
    <dbReference type="NCBI Taxonomy" id="140057"/>
    <lineage>
        <taxon>Bacteria</taxon>
        <taxon>Pseudomonadati</taxon>
        <taxon>Pseudomonadota</taxon>
        <taxon>Alphaproteobacteria</taxon>
        <taxon>Rhodospirillales</taxon>
        <taxon>Rhodospirillaceae</taxon>
        <taxon>Roseospira</taxon>
    </lineage>
</organism>
<keyword evidence="4" id="KW-0762">Sugar transport</keyword>
<keyword evidence="3" id="KW-1003">Cell membrane</keyword>
<evidence type="ECO:0000256" key="1">
    <source>
        <dbReference type="ARBA" id="ARBA00004202"/>
    </source>
</evidence>
<sequence length="512" mass="55221">MDGPSLSSVVLSPAPVFELRHISKQFPGVKALDDVSLTFRDREIHGLVGENGAGKSTLMSIMMGLQPPDTGTLVRRGEAVSFAGSTEALAAGLGMVPQELNLVPQMTVMENVLLGFAPGKIGGVVVDWKTVRHRARAVLDRIGADVSTDAIAGDLSAAQQQLVQIARALALGAEILIFDEPTASLSLREADHLLALIRQLREDGCSIIYISHRLEEILTLCDRITVLRNGCKVVELEAAGTTEADLVRNMIGREVTAGKRVAPTDRATHDDTVAPFLSVESLSCAGHFEDISLTVRPGEIVGLAGLVGAGRTELARCIFGDLRPTGGRILREGRPIHLRHPSDAIKAGLAYVPEERKRLGIFPVLGVSENMTLPILRSLCAAGRINRATQRAYVDDYIAKLDIKTSDPDKPIRDLSGGNQQKVILARWLLTGCRMLILDEPTRGIDVNAKFEIHALLRRLVADGMAILLISSELEEVIQLADRVLVMNNGRLKGEIPAWDATQEAILSMAVG</sequence>
<keyword evidence="7 11" id="KW-0067">ATP-binding</keyword>
<keyword evidence="2" id="KW-0813">Transport</keyword>
<evidence type="ECO:0000256" key="4">
    <source>
        <dbReference type="ARBA" id="ARBA00022597"/>
    </source>
</evidence>
<dbReference type="PANTHER" id="PTHR43790">
    <property type="entry name" value="CARBOHYDRATE TRANSPORT ATP-BINDING PROTEIN MG119-RELATED"/>
    <property type="match status" value="1"/>
</dbReference>
<evidence type="ECO:0000256" key="9">
    <source>
        <dbReference type="ARBA" id="ARBA00023136"/>
    </source>
</evidence>
<evidence type="ECO:0000256" key="6">
    <source>
        <dbReference type="ARBA" id="ARBA00022741"/>
    </source>
</evidence>
<comment type="subcellular location">
    <subcellularLocation>
        <location evidence="1">Cell membrane</location>
        <topology evidence="1">Peripheral membrane protein</topology>
    </subcellularLocation>
</comment>
<evidence type="ECO:0000313" key="12">
    <source>
        <dbReference type="Proteomes" id="UP000324065"/>
    </source>
</evidence>
<keyword evidence="6" id="KW-0547">Nucleotide-binding</keyword>
<dbReference type="GO" id="GO:0016887">
    <property type="term" value="F:ATP hydrolysis activity"/>
    <property type="evidence" value="ECO:0007669"/>
    <property type="project" value="InterPro"/>
</dbReference>
<evidence type="ECO:0000256" key="8">
    <source>
        <dbReference type="ARBA" id="ARBA00022967"/>
    </source>
</evidence>
<dbReference type="CDD" id="cd03216">
    <property type="entry name" value="ABC_Carb_Monos_I"/>
    <property type="match status" value="1"/>
</dbReference>
<dbReference type="Proteomes" id="UP000324065">
    <property type="component" value="Unassembled WGS sequence"/>
</dbReference>
<evidence type="ECO:0000256" key="2">
    <source>
        <dbReference type="ARBA" id="ARBA00022448"/>
    </source>
</evidence>
<protein>
    <submittedName>
        <fullName evidence="11">Sugar ABC transporter ATP-binding protein</fullName>
    </submittedName>
</protein>
<evidence type="ECO:0000259" key="10">
    <source>
        <dbReference type="PROSITE" id="PS50893"/>
    </source>
</evidence>
<dbReference type="PROSITE" id="PS00211">
    <property type="entry name" value="ABC_TRANSPORTER_1"/>
    <property type="match status" value="1"/>
</dbReference>
<proteinExistence type="predicted"/>
<dbReference type="Gene3D" id="3.40.50.300">
    <property type="entry name" value="P-loop containing nucleotide triphosphate hydrolases"/>
    <property type="match status" value="2"/>
</dbReference>
<dbReference type="InterPro" id="IPR017871">
    <property type="entry name" value="ABC_transporter-like_CS"/>
</dbReference>
<dbReference type="SUPFAM" id="SSF52540">
    <property type="entry name" value="P-loop containing nucleoside triphosphate hydrolases"/>
    <property type="match status" value="2"/>
</dbReference>
<keyword evidence="5" id="KW-0677">Repeat</keyword>
<dbReference type="EMBL" id="VWPJ01000010">
    <property type="protein sequence ID" value="KAA5605336.1"/>
    <property type="molecule type" value="Genomic_DNA"/>
</dbReference>
<comment type="caution">
    <text evidence="11">The sequence shown here is derived from an EMBL/GenBank/DDBJ whole genome shotgun (WGS) entry which is preliminary data.</text>
</comment>
<dbReference type="InterPro" id="IPR027417">
    <property type="entry name" value="P-loop_NTPase"/>
</dbReference>
<dbReference type="OrthoDB" id="7283113at2"/>